<proteinExistence type="predicted"/>
<organism evidence="3 4">
    <name type="scientific">Frankliniella fusca</name>
    <dbReference type="NCBI Taxonomy" id="407009"/>
    <lineage>
        <taxon>Eukaryota</taxon>
        <taxon>Metazoa</taxon>
        <taxon>Ecdysozoa</taxon>
        <taxon>Arthropoda</taxon>
        <taxon>Hexapoda</taxon>
        <taxon>Insecta</taxon>
        <taxon>Pterygota</taxon>
        <taxon>Neoptera</taxon>
        <taxon>Paraneoptera</taxon>
        <taxon>Thysanoptera</taxon>
        <taxon>Terebrantia</taxon>
        <taxon>Thripoidea</taxon>
        <taxon>Thripidae</taxon>
        <taxon>Frankliniella</taxon>
    </lineage>
</organism>
<keyword evidence="1" id="KW-0175">Coiled coil</keyword>
<feature type="region of interest" description="Disordered" evidence="2">
    <location>
        <begin position="195"/>
        <end position="214"/>
    </location>
</feature>
<reference evidence="3" key="1">
    <citation type="submission" date="2021-07" db="EMBL/GenBank/DDBJ databases">
        <authorList>
            <person name="Catto M.A."/>
            <person name="Jacobson A."/>
            <person name="Kennedy G."/>
            <person name="Labadie P."/>
            <person name="Hunt B.G."/>
            <person name="Srinivasan R."/>
        </authorList>
    </citation>
    <scope>NUCLEOTIDE SEQUENCE</scope>
    <source>
        <strain evidence="3">PL_HMW_Pooled</strain>
        <tissue evidence="3">Head</tissue>
    </source>
</reference>
<name>A0AAE1HEA1_9NEOP</name>
<feature type="coiled-coil region" evidence="1">
    <location>
        <begin position="421"/>
        <end position="451"/>
    </location>
</feature>
<keyword evidence="4" id="KW-1185">Reference proteome</keyword>
<protein>
    <submittedName>
        <fullName evidence="3">Unconventional myosin-XVIIIa</fullName>
    </submittedName>
</protein>
<accession>A0AAE1HEA1</accession>
<evidence type="ECO:0000313" key="3">
    <source>
        <dbReference type="EMBL" id="KAK3918975.1"/>
    </source>
</evidence>
<evidence type="ECO:0000256" key="1">
    <source>
        <dbReference type="SAM" id="Coils"/>
    </source>
</evidence>
<gene>
    <name evidence="3" type="ORF">KUF71_001099</name>
</gene>
<dbReference type="Proteomes" id="UP001219518">
    <property type="component" value="Unassembled WGS sequence"/>
</dbReference>
<comment type="caution">
    <text evidence="3">The sequence shown here is derived from an EMBL/GenBank/DDBJ whole genome shotgun (WGS) entry which is preliminary data.</text>
</comment>
<feature type="compositionally biased region" description="Polar residues" evidence="2">
    <location>
        <begin position="286"/>
        <end position="298"/>
    </location>
</feature>
<sequence length="633" mass="72835">MEYNAVQLVLSHVGTNVHAKSCLPNYKGFLFPHEIIKTFTLPNNVEVFLQASKQAKYIGPIHNIEGFGDEIMCALTTYFQTSRYGILTCNEYSFAVMSADKKFWIFDSHAKDVNGKCNDEGFAVLISFSCINELVLITEIKFEMLISVSNQIGDSCKNHPGLPVSNLIGDSNQNQPGYLVSNHLGDSFQNQPGFTWPIGDSFQNQPGSDVKRDSLKNQPHLLTCSIGDFSQNHSGADYKTDSNMNLPIFLTCPVGDSSQNQPGQDNLFSQATFPTTEPHHLTHHITNFSQNKPSPCKTNKSKQTKPNSKIELINYNMQPEKTTDLRTIQISQVMSKKRKLQNKLEKSRIEKAKRTKLTIDESAANNTVQISKESTELQPLSKNQKTNKKYYTEKLKNDQEFKKNNLNKVKLKLANDEDYKIKNLENVKTRLTDERYRLRNLENVKKGLQNDEGYKLRNLKNVKTRLENDENYRLRNLANVKTRLQVDINYQQTTSIAKKKYHEERLKSNKKKYNKKLDDNKKHKENKENDPIENSRQKVIDQLFYINVPGTNLSEYLEKIVFLRTNFIQKFPHICMMNDQELLKLRMVRLNNIVRPVRVLNGLLVHVPQSKRKHWRNCATAAKCPVAPYVVIV</sequence>
<evidence type="ECO:0000313" key="4">
    <source>
        <dbReference type="Proteomes" id="UP001219518"/>
    </source>
</evidence>
<reference evidence="3" key="2">
    <citation type="journal article" date="2023" name="BMC Genomics">
        <title>Pest status, molecular evolution, and epigenetic factors derived from the genome assembly of Frankliniella fusca, a thysanopteran phytovirus vector.</title>
        <authorList>
            <person name="Catto M.A."/>
            <person name="Labadie P.E."/>
            <person name="Jacobson A.L."/>
            <person name="Kennedy G.G."/>
            <person name="Srinivasan R."/>
            <person name="Hunt B.G."/>
        </authorList>
    </citation>
    <scope>NUCLEOTIDE SEQUENCE</scope>
    <source>
        <strain evidence="3">PL_HMW_Pooled</strain>
    </source>
</reference>
<evidence type="ECO:0000256" key="2">
    <source>
        <dbReference type="SAM" id="MobiDB-lite"/>
    </source>
</evidence>
<feature type="region of interest" description="Disordered" evidence="2">
    <location>
        <begin position="499"/>
        <end position="533"/>
    </location>
</feature>
<dbReference type="EMBL" id="JAHWGI010000968">
    <property type="protein sequence ID" value="KAK3918975.1"/>
    <property type="molecule type" value="Genomic_DNA"/>
</dbReference>
<dbReference type="AlphaFoldDB" id="A0AAE1HEA1"/>
<feature type="compositionally biased region" description="Basic and acidic residues" evidence="2">
    <location>
        <begin position="515"/>
        <end position="533"/>
    </location>
</feature>
<dbReference type="Gene3D" id="3.90.70.120">
    <property type="match status" value="1"/>
</dbReference>
<feature type="region of interest" description="Disordered" evidence="2">
    <location>
        <begin position="286"/>
        <end position="307"/>
    </location>
</feature>